<evidence type="ECO:0000313" key="3">
    <source>
        <dbReference type="EMBL" id="SOZ35596.1"/>
    </source>
</evidence>
<keyword evidence="1" id="KW-1133">Transmembrane helix</keyword>
<keyword evidence="4" id="KW-1185">Reference proteome</keyword>
<feature type="chain" id="PRO_5046445984" evidence="2">
    <location>
        <begin position="25"/>
        <end position="509"/>
    </location>
</feature>
<sequence>MARFRKLILMLCLGAMLVNQQAQAQALPVANFVVNRAVSNVVTRVAAARGFAANDPRIAATLTSMGTVSTGLNVASTAVGVGMAIGGAPVWMGIAAGLGVVALGLGISAMVNGKPAQLSIASTDTGNKLKVEVPGEAMPAYVPPMLVDQTPLWAKAVAQGAPIYRDPNNCYANDACYALPLRPDVPSYRYAADYYGKTVLVTNDLNTFGRWVTFLTNPIINPTPGVTYTWQFAGAQQVPNSNGGSRVAVYIYEARSGGDDQGLSSYSRTTTKNLDGSVYGDIGPQFYSDLDSAVKSMPQTVGSAKLSGDSLARIVDAQWRQAAGQPGYEGLPYSYSQPITAMDVQPWIDANPSSAPTVGDLMTPANSPGSQIVIISPTVTPGTNPGPDPGTNPGPIPGNNVNVVNTPNVNVTNKVQVDLGEAPNVGTPGLESTPTARSILDPLLNLMPDLKAFTTPQHQGECPKPSVDVFSWHVTFDSHCQLAESTRQMLYQTMMVCWALGALLIILMA</sequence>
<reference evidence="3 4" key="1">
    <citation type="submission" date="2018-01" db="EMBL/GenBank/DDBJ databases">
        <authorList>
            <person name="Clerissi C."/>
        </authorList>
    </citation>
    <scope>NUCLEOTIDE SEQUENCE [LARGE SCALE GENOMIC DNA]</scope>
    <source>
        <strain evidence="3">Cupriavidus taiwanensis STM 6082</strain>
    </source>
</reference>
<keyword evidence="1" id="KW-0472">Membrane</keyword>
<dbReference type="Proteomes" id="UP000256710">
    <property type="component" value="Unassembled WGS sequence"/>
</dbReference>
<dbReference type="RefSeq" id="WP_018005390.1">
    <property type="nucleotide sequence ID" value="NZ_AQUR01000088.1"/>
</dbReference>
<accession>A0ABY1UZJ8</accession>
<proteinExistence type="predicted"/>
<evidence type="ECO:0000256" key="2">
    <source>
        <dbReference type="SAM" id="SignalP"/>
    </source>
</evidence>
<evidence type="ECO:0000256" key="1">
    <source>
        <dbReference type="SAM" id="Phobius"/>
    </source>
</evidence>
<name>A0ABY1UZJ8_9BURK</name>
<dbReference type="EMBL" id="OFTC01000011">
    <property type="protein sequence ID" value="SOZ35596.1"/>
    <property type="molecule type" value="Genomic_DNA"/>
</dbReference>
<gene>
    <name evidence="3" type="ORF">CBM2605_A190099</name>
</gene>
<organism evidence="3 4">
    <name type="scientific">Cupriavidus neocaledonicus</name>
    <dbReference type="NCBI Taxonomy" id="1040979"/>
    <lineage>
        <taxon>Bacteria</taxon>
        <taxon>Pseudomonadati</taxon>
        <taxon>Pseudomonadota</taxon>
        <taxon>Betaproteobacteria</taxon>
        <taxon>Burkholderiales</taxon>
        <taxon>Burkholderiaceae</taxon>
        <taxon>Cupriavidus</taxon>
    </lineage>
</organism>
<keyword evidence="2" id="KW-0732">Signal</keyword>
<feature type="transmembrane region" description="Helical" evidence="1">
    <location>
        <begin position="489"/>
        <end position="508"/>
    </location>
</feature>
<feature type="signal peptide" evidence="2">
    <location>
        <begin position="1"/>
        <end position="24"/>
    </location>
</feature>
<protein>
    <submittedName>
        <fullName evidence="3">Circumsporozoite protein</fullName>
    </submittedName>
</protein>
<comment type="caution">
    <text evidence="3">The sequence shown here is derived from an EMBL/GenBank/DDBJ whole genome shotgun (WGS) entry which is preliminary data.</text>
</comment>
<keyword evidence="1" id="KW-0812">Transmembrane</keyword>
<evidence type="ECO:0000313" key="4">
    <source>
        <dbReference type="Proteomes" id="UP000256710"/>
    </source>
</evidence>